<dbReference type="Gene3D" id="3.40.50.300">
    <property type="entry name" value="P-loop containing nucleotide triphosphate hydrolases"/>
    <property type="match status" value="1"/>
</dbReference>
<protein>
    <submittedName>
        <fullName evidence="1">DNA polymerase III subunit delta</fullName>
    </submittedName>
</protein>
<evidence type="ECO:0000313" key="2">
    <source>
        <dbReference type="Proteomes" id="UP001161064"/>
    </source>
</evidence>
<keyword evidence="2" id="KW-1185">Reference proteome</keyword>
<dbReference type="Pfam" id="PF13177">
    <property type="entry name" value="DNA_pol3_delta2"/>
    <property type="match status" value="1"/>
</dbReference>
<comment type="caution">
    <text evidence="1">The sequence shown here is derived from an EMBL/GenBank/DDBJ whole genome shotgun (WGS) entry which is preliminary data.</text>
</comment>
<dbReference type="PANTHER" id="PTHR11669">
    <property type="entry name" value="REPLICATION FACTOR C / DNA POLYMERASE III GAMMA-TAU SUBUNIT"/>
    <property type="match status" value="1"/>
</dbReference>
<dbReference type="PANTHER" id="PTHR11669:SF8">
    <property type="entry name" value="DNA POLYMERASE III SUBUNIT DELTA"/>
    <property type="match status" value="1"/>
</dbReference>
<organism evidence="1 2">
    <name type="scientific">Candidatus Phycosocius spiralis</name>
    <dbReference type="NCBI Taxonomy" id="2815099"/>
    <lineage>
        <taxon>Bacteria</taxon>
        <taxon>Pseudomonadati</taxon>
        <taxon>Pseudomonadota</taxon>
        <taxon>Alphaproteobacteria</taxon>
        <taxon>Caulobacterales</taxon>
        <taxon>Caulobacterales incertae sedis</taxon>
        <taxon>Candidatus Phycosocius</taxon>
    </lineage>
</organism>
<gene>
    <name evidence="1" type="ORF">PsB1_0109</name>
</gene>
<reference evidence="1" key="2">
    <citation type="journal article" date="2023" name="ISME Commun">
        <title>Characterization of a bloom-associated alphaproteobacterial lineage, 'Candidatus Phycosocius': insights into freshwater algal-bacterial interactions.</title>
        <authorList>
            <person name="Tanabe Y."/>
            <person name="Yamaguchi H."/>
            <person name="Yoshida M."/>
            <person name="Kai A."/>
            <person name="Okazaki Y."/>
        </authorList>
    </citation>
    <scope>NUCLEOTIDE SEQUENCE</scope>
    <source>
        <strain evidence="1">BOTRYCO-1</strain>
    </source>
</reference>
<proteinExistence type="predicted"/>
<dbReference type="EMBL" id="BPFZ01000001">
    <property type="protein sequence ID" value="GIU65955.1"/>
    <property type="molecule type" value="Genomic_DNA"/>
</dbReference>
<dbReference type="InterPro" id="IPR027417">
    <property type="entry name" value="P-loop_NTPase"/>
</dbReference>
<reference evidence="1" key="1">
    <citation type="submission" date="2021-05" db="EMBL/GenBank/DDBJ databases">
        <authorList>
            <person name="Tanabe Y."/>
        </authorList>
    </citation>
    <scope>NUCLEOTIDE SEQUENCE</scope>
    <source>
        <strain evidence="1">BOTRYCO-1</strain>
    </source>
</reference>
<dbReference type="Proteomes" id="UP001161064">
    <property type="component" value="Unassembled WGS sequence"/>
</dbReference>
<dbReference type="InterPro" id="IPR050238">
    <property type="entry name" value="DNA_Rep/Repair_Clamp_Loader"/>
</dbReference>
<dbReference type="SUPFAM" id="SSF52540">
    <property type="entry name" value="P-loop containing nucleoside triphosphate hydrolases"/>
    <property type="match status" value="1"/>
</dbReference>
<sequence>MTQDIQLPDQETGSQHPRAVFDLFGHAHAENELASSLQNGRSHHAWLITGPKGVGKATLAYRFARRLLGAKPASGSPLASDRDDPCVRKIAQGSHSDLRTATRFDPEKHEIKRDVSVAAIRELTAFFTMTADGANGARVGIVDCADDMSVSAANALLKTLEEPPPGATIILIAHAPGRLLPTLRSRCRRLDLLPLSDQEMAMALPSMDATTLALSGGRLGRAYALVHVQGAKLYRLLTRHLAGLPRAPLDEALALADTTGDADTFHAVFDMLEDWLARAGRAGLGLSIREVEPGESAVLARLAANAGQDSCARAWSKVRDVRLRVESLNLDRSLATLDVLRTIREDLSPIH</sequence>
<evidence type="ECO:0000313" key="1">
    <source>
        <dbReference type="EMBL" id="GIU65955.1"/>
    </source>
</evidence>
<accession>A0ABQ4PSI9</accession>
<name>A0ABQ4PSI9_9PROT</name>
<dbReference type="NCBIfam" id="NF005677">
    <property type="entry name" value="PRK07471.1"/>
    <property type="match status" value="1"/>
</dbReference>